<reference evidence="1" key="1">
    <citation type="submission" date="2012-05" db="EMBL/GenBank/DDBJ databases">
        <authorList>
            <person name="Krishnakumar V."/>
            <person name="Cheung F."/>
            <person name="Xiao Y."/>
            <person name="Chan A."/>
            <person name="Moskal W.A."/>
            <person name="Town C.D."/>
        </authorList>
    </citation>
    <scope>NUCLEOTIDE SEQUENCE</scope>
</reference>
<proteinExistence type="evidence at transcript level"/>
<accession>I3SL08</accession>
<name>I3SL08_LOTJA</name>
<dbReference type="EMBL" id="BT141156">
    <property type="protein sequence ID" value="AFK40950.1"/>
    <property type="molecule type" value="mRNA"/>
</dbReference>
<evidence type="ECO:0000313" key="1">
    <source>
        <dbReference type="EMBL" id="AFK40950.1"/>
    </source>
</evidence>
<sequence length="92" mass="10009">MTLLCTRSSNLSHVLVPSPQGDFLVVMLRTLVGINWSLNPESLILRTTNQVGTNLLEILDMLGRESDPDLVDLLPGLLVAGFCRLHSEGSHG</sequence>
<organism evidence="1">
    <name type="scientific">Lotus japonicus</name>
    <name type="common">Lotus corniculatus var. japonicus</name>
    <dbReference type="NCBI Taxonomy" id="34305"/>
    <lineage>
        <taxon>Eukaryota</taxon>
        <taxon>Viridiplantae</taxon>
        <taxon>Streptophyta</taxon>
        <taxon>Embryophyta</taxon>
        <taxon>Tracheophyta</taxon>
        <taxon>Spermatophyta</taxon>
        <taxon>Magnoliopsida</taxon>
        <taxon>eudicotyledons</taxon>
        <taxon>Gunneridae</taxon>
        <taxon>Pentapetalae</taxon>
        <taxon>rosids</taxon>
        <taxon>fabids</taxon>
        <taxon>Fabales</taxon>
        <taxon>Fabaceae</taxon>
        <taxon>Papilionoideae</taxon>
        <taxon>50 kb inversion clade</taxon>
        <taxon>NPAAA clade</taxon>
        <taxon>Hologalegina</taxon>
        <taxon>robinioid clade</taxon>
        <taxon>Loteae</taxon>
        <taxon>Lotus</taxon>
    </lineage>
</organism>
<protein>
    <submittedName>
        <fullName evidence="1">Uncharacterized protein</fullName>
    </submittedName>
</protein>
<dbReference type="AlphaFoldDB" id="I3SL08"/>